<dbReference type="Pfam" id="PF04194">
    <property type="entry name" value="PDCD2_C"/>
    <property type="match status" value="1"/>
</dbReference>
<name>A0A9W8P2C1_9AGAR</name>
<dbReference type="AlphaFoldDB" id="A0A9W8P2C1"/>
<dbReference type="GO" id="GO:0030490">
    <property type="term" value="P:maturation of SSU-rRNA"/>
    <property type="evidence" value="ECO:0007669"/>
    <property type="project" value="TreeGrafter"/>
</dbReference>
<dbReference type="GO" id="GO:0005737">
    <property type="term" value="C:cytoplasm"/>
    <property type="evidence" value="ECO:0007669"/>
    <property type="project" value="InterPro"/>
</dbReference>
<accession>A0A9W8P2C1</accession>
<comment type="caution">
    <text evidence="3">The sequence shown here is derived from an EMBL/GenBank/DDBJ whole genome shotgun (WGS) entry which is preliminary data.</text>
</comment>
<evidence type="ECO:0000256" key="1">
    <source>
        <dbReference type="SAM" id="MobiDB-lite"/>
    </source>
</evidence>
<dbReference type="PANTHER" id="PTHR47524:SF1">
    <property type="entry name" value="20S RRNA ACCUMULATION PROTEIN 4"/>
    <property type="match status" value="1"/>
</dbReference>
<evidence type="ECO:0000313" key="4">
    <source>
        <dbReference type="Proteomes" id="UP001142393"/>
    </source>
</evidence>
<dbReference type="Proteomes" id="UP001142393">
    <property type="component" value="Unassembled WGS sequence"/>
</dbReference>
<sequence>MAPSVEEDWSDSDEELGSEVETSVLLGIPDGPITSVNELADAAVSRIGGHSVRVAFLPANEPPIYSSQCKICSFPMELLVQMWCPFENSPMDRALYVWGCANAGCQRKNGSVRAWRGLRFNEKYAAELEAKTARKRAQEETKRQAEQAKQASKTNPFSLQMSSNPNNPFGLGTQIFGDSPSPVSGANSSINDMEKDYSSEDEESETESTTSEQSLLTAMTNTTLSESAWTAAPAYSPPLYLSTTSEYLPPQPKPKIPSSAAVSEPAAEGGKDISWAFEPYENSLEVDQVFERFTKRVGYEGEQCIRYELHGTPLPFSSDKVFESLFPIPSSDPLPVTKPDFKVVLPQKRTYSPTSGMLLPCPSCKGKRIFECQLMPNLINILRDVEGKTTKKLTDEERRAAVQKNMKGGFEKGMEWGTCMIFSCENDCRIDLDGKEVKDVWREELVLVQWDV</sequence>
<dbReference type="EMBL" id="JANVFU010000005">
    <property type="protein sequence ID" value="KAJ3745503.1"/>
    <property type="molecule type" value="Genomic_DNA"/>
</dbReference>
<organism evidence="3 4">
    <name type="scientific">Lentinula detonsa</name>
    <dbReference type="NCBI Taxonomy" id="2804962"/>
    <lineage>
        <taxon>Eukaryota</taxon>
        <taxon>Fungi</taxon>
        <taxon>Dikarya</taxon>
        <taxon>Basidiomycota</taxon>
        <taxon>Agaricomycotina</taxon>
        <taxon>Agaricomycetes</taxon>
        <taxon>Agaricomycetidae</taxon>
        <taxon>Agaricales</taxon>
        <taxon>Marasmiineae</taxon>
        <taxon>Omphalotaceae</taxon>
        <taxon>Lentinula</taxon>
    </lineage>
</organism>
<feature type="domain" description="Programmed cell death protein 2 C-terminal" evidence="2">
    <location>
        <begin position="287"/>
        <end position="450"/>
    </location>
</feature>
<evidence type="ECO:0000313" key="3">
    <source>
        <dbReference type="EMBL" id="KAJ3745503.1"/>
    </source>
</evidence>
<feature type="compositionally biased region" description="Basic and acidic residues" evidence="1">
    <location>
        <begin position="135"/>
        <end position="146"/>
    </location>
</feature>
<dbReference type="PANTHER" id="PTHR47524">
    <property type="entry name" value="20S RRNA ACCUMULATION PROTEIN 4"/>
    <property type="match status" value="1"/>
</dbReference>
<keyword evidence="4" id="KW-1185">Reference proteome</keyword>
<feature type="region of interest" description="Disordered" evidence="1">
    <location>
        <begin position="135"/>
        <end position="214"/>
    </location>
</feature>
<protein>
    <submittedName>
        <fullName evidence="3">Programmed cell death protein 2</fullName>
    </submittedName>
</protein>
<feature type="compositionally biased region" description="Polar residues" evidence="1">
    <location>
        <begin position="147"/>
        <end position="167"/>
    </location>
</feature>
<feature type="compositionally biased region" description="Polar residues" evidence="1">
    <location>
        <begin position="181"/>
        <end position="191"/>
    </location>
</feature>
<proteinExistence type="predicted"/>
<reference evidence="3 4" key="1">
    <citation type="journal article" date="2023" name="Proc. Natl. Acad. Sci. U.S.A.">
        <title>A global phylogenomic analysis of the shiitake genus Lentinula.</title>
        <authorList>
            <person name="Sierra-Patev S."/>
            <person name="Min B."/>
            <person name="Naranjo-Ortiz M."/>
            <person name="Looney B."/>
            <person name="Konkel Z."/>
            <person name="Slot J.C."/>
            <person name="Sakamoto Y."/>
            <person name="Steenwyk J.L."/>
            <person name="Rokas A."/>
            <person name="Carro J."/>
            <person name="Camarero S."/>
            <person name="Ferreira P."/>
            <person name="Molpeceres G."/>
            <person name="Ruiz-Duenas F.J."/>
            <person name="Serrano A."/>
            <person name="Henrissat B."/>
            <person name="Drula E."/>
            <person name="Hughes K.W."/>
            <person name="Mata J.L."/>
            <person name="Ishikawa N.K."/>
            <person name="Vargas-Isla R."/>
            <person name="Ushijima S."/>
            <person name="Smith C.A."/>
            <person name="Donoghue J."/>
            <person name="Ahrendt S."/>
            <person name="Andreopoulos W."/>
            <person name="He G."/>
            <person name="LaButti K."/>
            <person name="Lipzen A."/>
            <person name="Ng V."/>
            <person name="Riley R."/>
            <person name="Sandor L."/>
            <person name="Barry K."/>
            <person name="Martinez A.T."/>
            <person name="Xiao Y."/>
            <person name="Gibbons J.G."/>
            <person name="Terashima K."/>
            <person name="Grigoriev I.V."/>
            <person name="Hibbett D."/>
        </authorList>
    </citation>
    <scope>NUCLEOTIDE SEQUENCE [LARGE SCALE GENOMIC DNA]</scope>
    <source>
        <strain evidence="3 4">TFB7810</strain>
    </source>
</reference>
<gene>
    <name evidence="3" type="ORF">DFH05DRAFT_1610052</name>
</gene>
<evidence type="ECO:0000259" key="2">
    <source>
        <dbReference type="Pfam" id="PF04194"/>
    </source>
</evidence>
<dbReference type="InterPro" id="IPR007320">
    <property type="entry name" value="PDCD2_C"/>
</dbReference>